<accession>A0AAV5TJS9</accession>
<dbReference type="PANTHER" id="PTHR45830">
    <property type="entry name" value="SERPENTINE RECEPTOR, CLASS I"/>
    <property type="match status" value="1"/>
</dbReference>
<evidence type="ECO:0000256" key="1">
    <source>
        <dbReference type="SAM" id="Phobius"/>
    </source>
</evidence>
<name>A0AAV5TJS9_9BILA</name>
<evidence type="ECO:0000313" key="2">
    <source>
        <dbReference type="EMBL" id="GMS94546.1"/>
    </source>
</evidence>
<dbReference type="EMBL" id="BTSX01000004">
    <property type="protein sequence ID" value="GMS94546.1"/>
    <property type="molecule type" value="Genomic_DNA"/>
</dbReference>
<proteinExistence type="predicted"/>
<protein>
    <recommendedName>
        <fullName evidence="4">G protein-coupled receptor</fullName>
    </recommendedName>
</protein>
<comment type="caution">
    <text evidence="2">The sequence shown here is derived from an EMBL/GenBank/DDBJ whole genome shotgun (WGS) entry which is preliminary data.</text>
</comment>
<keyword evidence="1" id="KW-1133">Transmembrane helix</keyword>
<evidence type="ECO:0000313" key="3">
    <source>
        <dbReference type="Proteomes" id="UP001432027"/>
    </source>
</evidence>
<keyword evidence="1" id="KW-0812">Transmembrane</keyword>
<dbReference type="AlphaFoldDB" id="A0AAV5TJS9"/>
<feature type="transmembrane region" description="Helical" evidence="1">
    <location>
        <begin position="15"/>
        <end position="36"/>
    </location>
</feature>
<keyword evidence="3" id="KW-1185">Reference proteome</keyword>
<feature type="transmembrane region" description="Helical" evidence="1">
    <location>
        <begin position="48"/>
        <end position="73"/>
    </location>
</feature>
<evidence type="ECO:0008006" key="4">
    <source>
        <dbReference type="Google" id="ProtNLM"/>
    </source>
</evidence>
<organism evidence="2 3">
    <name type="scientific">Pristionchus entomophagus</name>
    <dbReference type="NCBI Taxonomy" id="358040"/>
    <lineage>
        <taxon>Eukaryota</taxon>
        <taxon>Metazoa</taxon>
        <taxon>Ecdysozoa</taxon>
        <taxon>Nematoda</taxon>
        <taxon>Chromadorea</taxon>
        <taxon>Rhabditida</taxon>
        <taxon>Rhabditina</taxon>
        <taxon>Diplogasteromorpha</taxon>
        <taxon>Diplogasteroidea</taxon>
        <taxon>Neodiplogasteridae</taxon>
        <taxon>Pristionchus</taxon>
    </lineage>
</organism>
<sequence length="119" mass="13566">VFSPNDQKIDSIFRFQFYVPLINLTIIHQVMIFVLFTNCPSMSRGIFWGYIMTEIGVILFDVCTFLLRLYFIAPFAAIYCEGPLCRIGLSKSILMTFLALAIVSNIPCFIFLLVGLHQA</sequence>
<keyword evidence="1" id="KW-0472">Membrane</keyword>
<reference evidence="2" key="1">
    <citation type="submission" date="2023-10" db="EMBL/GenBank/DDBJ databases">
        <title>Genome assembly of Pristionchus species.</title>
        <authorList>
            <person name="Yoshida K."/>
            <person name="Sommer R.J."/>
        </authorList>
    </citation>
    <scope>NUCLEOTIDE SEQUENCE</scope>
    <source>
        <strain evidence="2">RS0144</strain>
    </source>
</reference>
<gene>
    <name evidence="2" type="ORF">PENTCL1PPCAC_16721</name>
</gene>
<feature type="transmembrane region" description="Helical" evidence="1">
    <location>
        <begin position="93"/>
        <end position="116"/>
    </location>
</feature>
<dbReference type="PANTHER" id="PTHR45830:SF15">
    <property type="entry name" value="SERPENTINE RECEPTOR, CLASS I"/>
    <property type="match status" value="1"/>
</dbReference>
<feature type="non-terminal residue" evidence="2">
    <location>
        <position position="1"/>
    </location>
</feature>
<dbReference type="Proteomes" id="UP001432027">
    <property type="component" value="Unassembled WGS sequence"/>
</dbReference>
<feature type="non-terminal residue" evidence="2">
    <location>
        <position position="119"/>
    </location>
</feature>